<sequence length="43" mass="4684">MKKWLVRLSMLAGYSFLTLLAAFYLVALTAIIILAIHAFGNGA</sequence>
<keyword evidence="3" id="KW-1185">Reference proteome</keyword>
<evidence type="ECO:0000256" key="1">
    <source>
        <dbReference type="SAM" id="Phobius"/>
    </source>
</evidence>
<name>A0ABW8HYV1_9BACL</name>
<gene>
    <name evidence="2" type="ORF">ACINKY_21990</name>
</gene>
<reference evidence="2 3" key="1">
    <citation type="submission" date="2024-11" db="EMBL/GenBank/DDBJ databases">
        <title>Identification and Characterization of a Novel Fosfomycin Bacillithiol Transferase FosB8 in Paenibacillus illinoisensis.</title>
        <authorList>
            <person name="Lu W."/>
        </authorList>
    </citation>
    <scope>NUCLEOTIDE SEQUENCE [LARGE SCALE GENOMIC DNA]</scope>
    <source>
        <strain evidence="2 3">WP77</strain>
    </source>
</reference>
<evidence type="ECO:0000313" key="3">
    <source>
        <dbReference type="Proteomes" id="UP001618531"/>
    </source>
</evidence>
<comment type="caution">
    <text evidence="2">The sequence shown here is derived from an EMBL/GenBank/DDBJ whole genome shotgun (WGS) entry which is preliminary data.</text>
</comment>
<dbReference type="EMBL" id="JBIYSL010000005">
    <property type="protein sequence ID" value="MFK0524877.1"/>
    <property type="molecule type" value="Genomic_DNA"/>
</dbReference>
<organism evidence="2 3">
    <name type="scientific">Paenibacillus illinoisensis</name>
    <dbReference type="NCBI Taxonomy" id="59845"/>
    <lineage>
        <taxon>Bacteria</taxon>
        <taxon>Bacillati</taxon>
        <taxon>Bacillota</taxon>
        <taxon>Bacilli</taxon>
        <taxon>Bacillales</taxon>
        <taxon>Paenibacillaceae</taxon>
        <taxon>Paenibacillus</taxon>
    </lineage>
</organism>
<proteinExistence type="predicted"/>
<protein>
    <submittedName>
        <fullName evidence="2">Uncharacterized protein</fullName>
    </submittedName>
</protein>
<evidence type="ECO:0000313" key="2">
    <source>
        <dbReference type="EMBL" id="MFK0524877.1"/>
    </source>
</evidence>
<feature type="transmembrane region" description="Helical" evidence="1">
    <location>
        <begin position="12"/>
        <end position="39"/>
    </location>
</feature>
<keyword evidence="1" id="KW-0472">Membrane</keyword>
<keyword evidence="1" id="KW-0812">Transmembrane</keyword>
<accession>A0ABW8HYV1</accession>
<dbReference type="Proteomes" id="UP001618531">
    <property type="component" value="Unassembled WGS sequence"/>
</dbReference>
<dbReference type="RefSeq" id="WP_402877530.1">
    <property type="nucleotide sequence ID" value="NZ_JBIYSL010000005.1"/>
</dbReference>
<keyword evidence="1" id="KW-1133">Transmembrane helix</keyword>